<dbReference type="Pfam" id="PF00356">
    <property type="entry name" value="LacI"/>
    <property type="match status" value="1"/>
</dbReference>
<reference evidence="6 7" key="1">
    <citation type="submission" date="2021-05" db="EMBL/GenBank/DDBJ databases">
        <title>Phylogenetic classification of ten novel species belonging to the genus Bifidobacterium comprising B. colchicus sp. nov., B. abeli sp. nov., B. bicoloris sp. nov., B. guerezis sp. nov., B. rosaliae sp. nov., B. santillanensis sp. nov., B. argentati sp. nov., B. amazzoni sp. nov., B. pluviali sp. nov., and B. pinnaculum sp. nov.</title>
        <authorList>
            <person name="Lugli G.A."/>
            <person name="Ruiz Garcia L."/>
            <person name="Margolles A."/>
            <person name="Ventura M."/>
        </authorList>
    </citation>
    <scope>NUCLEOTIDE SEQUENCE [LARGE SCALE GENOMIC DNA]</scope>
    <source>
        <strain evidence="6 7">6T3</strain>
    </source>
</reference>
<dbReference type="Pfam" id="PF13377">
    <property type="entry name" value="Peripla_BP_3"/>
    <property type="match status" value="1"/>
</dbReference>
<dbReference type="EMBL" id="JAHBBD010000006">
    <property type="protein sequence ID" value="MBW3082548.1"/>
    <property type="molecule type" value="Genomic_DNA"/>
</dbReference>
<dbReference type="Proteomes" id="UP000812844">
    <property type="component" value="Unassembled WGS sequence"/>
</dbReference>
<evidence type="ECO:0000256" key="4">
    <source>
        <dbReference type="SAM" id="MobiDB-lite"/>
    </source>
</evidence>
<keyword evidence="2 6" id="KW-0238">DNA-binding</keyword>
<keyword evidence="7" id="KW-1185">Reference proteome</keyword>
<evidence type="ECO:0000259" key="5">
    <source>
        <dbReference type="PROSITE" id="PS50932"/>
    </source>
</evidence>
<keyword evidence="3" id="KW-0804">Transcription</keyword>
<name>A0ABS6W7R8_9BIFI</name>
<evidence type="ECO:0000256" key="1">
    <source>
        <dbReference type="ARBA" id="ARBA00023015"/>
    </source>
</evidence>
<evidence type="ECO:0000313" key="7">
    <source>
        <dbReference type="Proteomes" id="UP000812844"/>
    </source>
</evidence>
<sequence>MSSNSVSPPRNTRWKEPGRPRIVKVTASPATNVAASQGERIVGKSTIQDVAKLAGVSEATVSRALRGLSNVAPATRQRVEDAAAALRFSLSKSASALASGRANRVMLIVSGRLNDWFNSSLLQGTHEILSPAGYDVVPTCITNRDELSRLIAALPSTRNTDAIIVSSFTLDETFRNALAPLDVPLVGVNNPTVEGLDASVRIDDLGGMHQAVQLLHSLGHRRLAYIGNLIPPDLSYSSNLRGDGFRDTALELGYTEDDLYFAPSKAENQVLPIQEIIRRSTAQMLASPESPTGVCVQTDDMAALMLNELKRQHIRVPEQMSVIGFDDQPTAELLGITTIHQDPVLLGREAATRALDLIQEKRPEQPHLLVDTIPVLRTTTGVPQRID</sequence>
<proteinExistence type="predicted"/>
<dbReference type="SMART" id="SM00354">
    <property type="entry name" value="HTH_LACI"/>
    <property type="match status" value="1"/>
</dbReference>
<feature type="compositionally biased region" description="Polar residues" evidence="4">
    <location>
        <begin position="1"/>
        <end position="10"/>
    </location>
</feature>
<dbReference type="InterPro" id="IPR000843">
    <property type="entry name" value="HTH_LacI"/>
</dbReference>
<evidence type="ECO:0000313" key="6">
    <source>
        <dbReference type="EMBL" id="MBW3082548.1"/>
    </source>
</evidence>
<dbReference type="CDD" id="cd06267">
    <property type="entry name" value="PBP1_LacI_sugar_binding-like"/>
    <property type="match status" value="1"/>
</dbReference>
<dbReference type="PANTHER" id="PTHR30146">
    <property type="entry name" value="LACI-RELATED TRANSCRIPTIONAL REPRESSOR"/>
    <property type="match status" value="1"/>
</dbReference>
<comment type="caution">
    <text evidence="6">The sequence shown here is derived from an EMBL/GenBank/DDBJ whole genome shotgun (WGS) entry which is preliminary data.</text>
</comment>
<feature type="region of interest" description="Disordered" evidence="4">
    <location>
        <begin position="1"/>
        <end position="20"/>
    </location>
</feature>
<feature type="domain" description="HTH lacI-type" evidence="5">
    <location>
        <begin position="45"/>
        <end position="99"/>
    </location>
</feature>
<dbReference type="PROSITE" id="PS00356">
    <property type="entry name" value="HTH_LACI_1"/>
    <property type="match status" value="1"/>
</dbReference>
<dbReference type="InterPro" id="IPR046335">
    <property type="entry name" value="LacI/GalR-like_sensor"/>
</dbReference>
<dbReference type="PROSITE" id="PS50932">
    <property type="entry name" value="HTH_LACI_2"/>
    <property type="match status" value="1"/>
</dbReference>
<dbReference type="GO" id="GO:0003677">
    <property type="term" value="F:DNA binding"/>
    <property type="evidence" value="ECO:0007669"/>
    <property type="project" value="UniProtKB-KW"/>
</dbReference>
<keyword evidence="1" id="KW-0805">Transcription regulation</keyword>
<evidence type="ECO:0000256" key="2">
    <source>
        <dbReference type="ARBA" id="ARBA00023125"/>
    </source>
</evidence>
<organism evidence="6 7">
    <name type="scientific">Bifidobacterium phasiani</name>
    <dbReference type="NCBI Taxonomy" id="2834431"/>
    <lineage>
        <taxon>Bacteria</taxon>
        <taxon>Bacillati</taxon>
        <taxon>Actinomycetota</taxon>
        <taxon>Actinomycetes</taxon>
        <taxon>Bifidobacteriales</taxon>
        <taxon>Bifidobacteriaceae</taxon>
        <taxon>Bifidobacterium</taxon>
    </lineage>
</organism>
<dbReference type="PANTHER" id="PTHR30146:SF109">
    <property type="entry name" value="HTH-TYPE TRANSCRIPTIONAL REGULATOR GALS"/>
    <property type="match status" value="1"/>
</dbReference>
<evidence type="ECO:0000256" key="3">
    <source>
        <dbReference type="ARBA" id="ARBA00023163"/>
    </source>
</evidence>
<accession>A0ABS6W7R8</accession>
<gene>
    <name evidence="6" type="ORF">KIH73_03995</name>
</gene>
<protein>
    <submittedName>
        <fullName evidence="6">LacI family DNA-binding transcriptional regulator</fullName>
    </submittedName>
</protein>
<dbReference type="CDD" id="cd01392">
    <property type="entry name" value="HTH_LacI"/>
    <property type="match status" value="1"/>
</dbReference>